<accession>A0A1R1YMF5</accession>
<evidence type="ECO:0000313" key="2">
    <source>
        <dbReference type="Proteomes" id="UP000187429"/>
    </source>
</evidence>
<protein>
    <submittedName>
        <fullName evidence="1">Uncharacterized protein</fullName>
    </submittedName>
</protein>
<proteinExistence type="predicted"/>
<dbReference type="Proteomes" id="UP000187429">
    <property type="component" value="Unassembled WGS sequence"/>
</dbReference>
<dbReference type="EMBL" id="LSSM01000713">
    <property type="protein sequence ID" value="OMJ28101.1"/>
    <property type="molecule type" value="Genomic_DNA"/>
</dbReference>
<gene>
    <name evidence="1" type="ORF">AYI69_g2438</name>
</gene>
<evidence type="ECO:0000313" key="1">
    <source>
        <dbReference type="EMBL" id="OMJ28101.1"/>
    </source>
</evidence>
<sequence>MNGGKGLNLDFADVEDIVASDEDFADGRAHGYTVLELFSFEELDVHVRVGRGEETFVFLAPFELCDDGFADEILEERLWINRSELF</sequence>
<dbReference type="AlphaFoldDB" id="A0A1R1YMF5"/>
<comment type="caution">
    <text evidence="1">The sequence shown here is derived from an EMBL/GenBank/DDBJ whole genome shotgun (WGS) entry which is preliminary data.</text>
</comment>
<name>A0A1R1YMF5_9FUNG</name>
<keyword evidence="2" id="KW-1185">Reference proteome</keyword>
<organism evidence="1 2">
    <name type="scientific">Smittium culicis</name>
    <dbReference type="NCBI Taxonomy" id="133412"/>
    <lineage>
        <taxon>Eukaryota</taxon>
        <taxon>Fungi</taxon>
        <taxon>Fungi incertae sedis</taxon>
        <taxon>Zoopagomycota</taxon>
        <taxon>Kickxellomycotina</taxon>
        <taxon>Harpellomycetes</taxon>
        <taxon>Harpellales</taxon>
        <taxon>Legeriomycetaceae</taxon>
        <taxon>Smittium</taxon>
    </lineage>
</organism>
<reference evidence="2" key="1">
    <citation type="submission" date="2017-01" db="EMBL/GenBank/DDBJ databases">
        <authorList>
            <person name="Wang Y."/>
            <person name="White M."/>
            <person name="Kvist S."/>
            <person name="Moncalvo J.-M."/>
        </authorList>
    </citation>
    <scope>NUCLEOTIDE SEQUENCE [LARGE SCALE GENOMIC DNA]</scope>
    <source>
        <strain evidence="2">ID-206-W2</strain>
    </source>
</reference>